<feature type="compositionally biased region" description="Basic and acidic residues" evidence="1">
    <location>
        <begin position="8"/>
        <end position="51"/>
    </location>
</feature>
<organism evidence="2 3">
    <name type="scientific">Chara braunii</name>
    <name type="common">Braun's stonewort</name>
    <dbReference type="NCBI Taxonomy" id="69332"/>
    <lineage>
        <taxon>Eukaryota</taxon>
        <taxon>Viridiplantae</taxon>
        <taxon>Streptophyta</taxon>
        <taxon>Charophyceae</taxon>
        <taxon>Charales</taxon>
        <taxon>Characeae</taxon>
        <taxon>Chara</taxon>
    </lineage>
</organism>
<accession>A0A388KHC3</accession>
<evidence type="ECO:0000256" key="1">
    <source>
        <dbReference type="SAM" id="MobiDB-lite"/>
    </source>
</evidence>
<gene>
    <name evidence="2" type="ORF">CBR_g4066</name>
</gene>
<feature type="region of interest" description="Disordered" evidence="1">
    <location>
        <begin position="161"/>
        <end position="219"/>
    </location>
</feature>
<dbReference type="Proteomes" id="UP000265515">
    <property type="component" value="Unassembled WGS sequence"/>
</dbReference>
<keyword evidence="3" id="KW-1185">Reference proteome</keyword>
<feature type="region of interest" description="Disordered" evidence="1">
    <location>
        <begin position="1"/>
        <end position="51"/>
    </location>
</feature>
<dbReference type="Gramene" id="GBG69373">
    <property type="protein sequence ID" value="GBG69373"/>
    <property type="gene ID" value="CBR_g4066"/>
</dbReference>
<dbReference type="EMBL" id="BFEA01000113">
    <property type="protein sequence ID" value="GBG69373.1"/>
    <property type="molecule type" value="Genomic_DNA"/>
</dbReference>
<evidence type="ECO:0000313" key="3">
    <source>
        <dbReference type="Proteomes" id="UP000265515"/>
    </source>
</evidence>
<comment type="caution">
    <text evidence="2">The sequence shown here is derived from an EMBL/GenBank/DDBJ whole genome shotgun (WGS) entry which is preliminary data.</text>
</comment>
<feature type="region of interest" description="Disordered" evidence="1">
    <location>
        <begin position="296"/>
        <end position="329"/>
    </location>
</feature>
<proteinExistence type="predicted"/>
<sequence>MRQLCSDLAKERKKKEEREKELERQKEEAERRRRDEEIRQQHKSKIDRQAEIRDARLMSVMTSQLKSLHDKLVGQMNEVRSKVQSGDLQRAGVEKLREEVLELERKLAKEDSPEKEKDELRRKLTQLRKLKEESDRARVKKKVLEEEMRWEMKQMRKELEFEEDQFAPSSSARAPPKRRTETPATPSRPRRLRQPNMGIRIEEPSTPRTPVTRSRTRKNPAVDNEALVEGWREITREGAKTNVMDLCMKMRGYLRTRSMSELQCLGDEEGIAYETRDKTIKALLSTKMQFAIRHKTVRSDVEDDQEEDPGRDPDLEDNGPSNLDRLWAM</sequence>
<reference evidence="2 3" key="1">
    <citation type="journal article" date="2018" name="Cell">
        <title>The Chara Genome: Secondary Complexity and Implications for Plant Terrestrialization.</title>
        <authorList>
            <person name="Nishiyama T."/>
            <person name="Sakayama H."/>
            <person name="Vries J.D."/>
            <person name="Buschmann H."/>
            <person name="Saint-Marcoux D."/>
            <person name="Ullrich K.K."/>
            <person name="Haas F.B."/>
            <person name="Vanderstraeten L."/>
            <person name="Becker D."/>
            <person name="Lang D."/>
            <person name="Vosolsobe S."/>
            <person name="Rombauts S."/>
            <person name="Wilhelmsson P.K.I."/>
            <person name="Janitza P."/>
            <person name="Kern R."/>
            <person name="Heyl A."/>
            <person name="Rumpler F."/>
            <person name="Villalobos L.I.A.C."/>
            <person name="Clay J.M."/>
            <person name="Skokan R."/>
            <person name="Toyoda A."/>
            <person name="Suzuki Y."/>
            <person name="Kagoshima H."/>
            <person name="Schijlen E."/>
            <person name="Tajeshwar N."/>
            <person name="Catarino B."/>
            <person name="Hetherington A.J."/>
            <person name="Saltykova A."/>
            <person name="Bonnot C."/>
            <person name="Breuninger H."/>
            <person name="Symeonidi A."/>
            <person name="Radhakrishnan G.V."/>
            <person name="Van Nieuwerburgh F."/>
            <person name="Deforce D."/>
            <person name="Chang C."/>
            <person name="Karol K.G."/>
            <person name="Hedrich R."/>
            <person name="Ulvskov P."/>
            <person name="Glockner G."/>
            <person name="Delwiche C.F."/>
            <person name="Petrasek J."/>
            <person name="Van de Peer Y."/>
            <person name="Friml J."/>
            <person name="Beilby M."/>
            <person name="Dolan L."/>
            <person name="Kohara Y."/>
            <person name="Sugano S."/>
            <person name="Fujiyama A."/>
            <person name="Delaux P.-M."/>
            <person name="Quint M."/>
            <person name="TheiBen G."/>
            <person name="Hagemann M."/>
            <person name="Harholt J."/>
            <person name="Dunand C."/>
            <person name="Zachgo S."/>
            <person name="Langdale J."/>
            <person name="Maumus F."/>
            <person name="Straeten D.V.D."/>
            <person name="Gould S.B."/>
            <person name="Rensing S.A."/>
        </authorList>
    </citation>
    <scope>NUCLEOTIDE SEQUENCE [LARGE SCALE GENOMIC DNA]</scope>
    <source>
        <strain evidence="2 3">S276</strain>
    </source>
</reference>
<name>A0A388KHC3_CHABU</name>
<evidence type="ECO:0000313" key="2">
    <source>
        <dbReference type="EMBL" id="GBG69373.1"/>
    </source>
</evidence>
<protein>
    <submittedName>
        <fullName evidence="2">Uncharacterized protein</fullName>
    </submittedName>
</protein>
<dbReference type="AlphaFoldDB" id="A0A388KHC3"/>